<evidence type="ECO:0000313" key="3">
    <source>
        <dbReference type="Proteomes" id="UP000030763"/>
    </source>
</evidence>
<evidence type="ECO:0000313" key="2">
    <source>
        <dbReference type="EMBL" id="CDJ57554.1"/>
    </source>
</evidence>
<organism evidence="2 3">
    <name type="scientific">Eimeria maxima</name>
    <name type="common">Coccidian parasite</name>
    <dbReference type="NCBI Taxonomy" id="5804"/>
    <lineage>
        <taxon>Eukaryota</taxon>
        <taxon>Sar</taxon>
        <taxon>Alveolata</taxon>
        <taxon>Apicomplexa</taxon>
        <taxon>Conoidasida</taxon>
        <taxon>Coccidia</taxon>
        <taxon>Eucoccidiorida</taxon>
        <taxon>Eimeriorina</taxon>
        <taxon>Eimeriidae</taxon>
        <taxon>Eimeria</taxon>
    </lineage>
</organism>
<reference evidence="2" key="2">
    <citation type="submission" date="2013-10" db="EMBL/GenBank/DDBJ databases">
        <authorList>
            <person name="Aslett M."/>
        </authorList>
    </citation>
    <scope>NUCLEOTIDE SEQUENCE [LARGE SCALE GENOMIC DNA]</scope>
    <source>
        <strain evidence="2">Weybridge</strain>
    </source>
</reference>
<accession>U6M556</accession>
<dbReference type="GeneID" id="25337972"/>
<dbReference type="VEuPathDB" id="ToxoDB:EMWEY_00039860"/>
<gene>
    <name evidence="2" type="ORF">EMWEY_00039860</name>
</gene>
<name>U6M556_EIMMA</name>
<dbReference type="AlphaFoldDB" id="U6M556"/>
<evidence type="ECO:0000256" key="1">
    <source>
        <dbReference type="SAM" id="MobiDB-lite"/>
    </source>
</evidence>
<dbReference type="OrthoDB" id="10657978at2759"/>
<dbReference type="Proteomes" id="UP000030763">
    <property type="component" value="Unassembled WGS sequence"/>
</dbReference>
<feature type="compositionally biased region" description="Low complexity" evidence="1">
    <location>
        <begin position="127"/>
        <end position="146"/>
    </location>
</feature>
<feature type="region of interest" description="Disordered" evidence="1">
    <location>
        <begin position="103"/>
        <end position="149"/>
    </location>
</feature>
<proteinExistence type="predicted"/>
<dbReference type="EMBL" id="HG719320">
    <property type="protein sequence ID" value="CDJ57554.1"/>
    <property type="molecule type" value="Genomic_DNA"/>
</dbReference>
<keyword evidence="3" id="KW-1185">Reference proteome</keyword>
<dbReference type="RefSeq" id="XP_013334202.1">
    <property type="nucleotide sequence ID" value="XM_013478748.1"/>
</dbReference>
<feature type="compositionally biased region" description="Low complexity" evidence="1">
    <location>
        <begin position="103"/>
        <end position="119"/>
    </location>
</feature>
<sequence>MTLRRCSRHWRPAGGGLDGVSLLWGAECLSHLGPFLLPAILQCKIRPCPVYQLQRQQQQQQQEEQQQQQQQQQHQGRVLLLHEEQTEAIAGITAAAAAAAAAGKEAGSAFPQPQQQRQQQLDDDGKQQQQQQQQQQQHNEGQQQQQHEGCRYSAAQWNGLLRLVFRILDIVPPESRANCRAIISNELAACREQQEQEQEQQQQPAEEKKTAPVLEYLRDPTAIYTNNGFLSKLGAGLAVLKGLRGLCILEMVYCGEETLINTSQYFDNKTFRSVGSVAMLLLNSCTLAFIMKTHKYG</sequence>
<reference evidence="2" key="1">
    <citation type="submission" date="2013-10" db="EMBL/GenBank/DDBJ databases">
        <title>Genomic analysis of the causative agents of coccidiosis in chickens.</title>
        <authorList>
            <person name="Reid A.J."/>
            <person name="Blake D."/>
            <person name="Billington K."/>
            <person name="Browne H."/>
            <person name="Dunn M."/>
            <person name="Hung S."/>
            <person name="Kawahara F."/>
            <person name="Miranda-Saavedra D."/>
            <person name="Mourier T."/>
            <person name="Nagra H."/>
            <person name="Otto T.D."/>
            <person name="Rawlings N."/>
            <person name="Sanchez A."/>
            <person name="Sanders M."/>
            <person name="Subramaniam C."/>
            <person name="Tay Y."/>
            <person name="Dear P."/>
            <person name="Doerig C."/>
            <person name="Gruber A."/>
            <person name="Parkinson J."/>
            <person name="Shirley M."/>
            <person name="Wan K.L."/>
            <person name="Berriman M."/>
            <person name="Tomley F."/>
            <person name="Pain A."/>
        </authorList>
    </citation>
    <scope>NUCLEOTIDE SEQUENCE [LARGE SCALE GENOMIC DNA]</scope>
    <source>
        <strain evidence="2">Weybridge</strain>
    </source>
</reference>
<protein>
    <submittedName>
        <fullName evidence="2">Uncharacterized protein</fullName>
    </submittedName>
</protein>